<dbReference type="Proteomes" id="UP000024001">
    <property type="component" value="Unassembled WGS sequence"/>
</dbReference>
<dbReference type="OrthoDB" id="5083660at2"/>
<evidence type="ECO:0000313" key="2">
    <source>
        <dbReference type="Proteomes" id="UP000024001"/>
    </source>
</evidence>
<protein>
    <recommendedName>
        <fullName evidence="3">Lipoprotein</fullName>
    </recommendedName>
</protein>
<dbReference type="PROSITE" id="PS51257">
    <property type="entry name" value="PROKAR_LIPOPROTEIN"/>
    <property type="match status" value="1"/>
</dbReference>
<keyword evidence="2" id="KW-1185">Reference proteome</keyword>
<reference evidence="1 2" key="1">
    <citation type="submission" date="2014-03" db="EMBL/GenBank/DDBJ databases">
        <title>Draft Genome Sequences of 13 Willow Endophytes.</title>
        <authorList>
            <person name="Gan H.Y."/>
            <person name="Gan H.M."/>
            <person name="Savka M.A."/>
            <person name="Hudson A.O."/>
        </authorList>
    </citation>
    <scope>NUCLEOTIDE SEQUENCE [LARGE SCALE GENOMIC DNA]</scope>
    <source>
        <strain evidence="1 2">RIT293</strain>
    </source>
</reference>
<sequence>MRTRVFAALAGSILGAGLLAGCATPAASGSAPDPGEADSAPEVQVGAGWLDGAKTIALVTWGSSSCVPAVGETALKSGVLVVSLREPEPGPCTDDLVARPLEIATPSAVEPADGLRLRVSLGDSSAEVDLGAYSGGPVEEFTPSAAWVGDRTIALRTWGSSTCPPVVADTRAESPASVVVRFVVPDADQMCTADVAPQLTIVQLDPDTDVNRDATLSFGVLDAAGTVPIR</sequence>
<gene>
    <name evidence="1" type="ORF">BW34_01404</name>
</gene>
<evidence type="ECO:0000313" key="1">
    <source>
        <dbReference type="EMBL" id="EZP28423.1"/>
    </source>
</evidence>
<dbReference type="EMBL" id="JFYO01000004">
    <property type="protein sequence ID" value="EZP28423.1"/>
    <property type="molecule type" value="Genomic_DNA"/>
</dbReference>
<organism evidence="1 2">
    <name type="scientific">Microbacterium oleivorans</name>
    <dbReference type="NCBI Taxonomy" id="273677"/>
    <lineage>
        <taxon>Bacteria</taxon>
        <taxon>Bacillati</taxon>
        <taxon>Actinomycetota</taxon>
        <taxon>Actinomycetes</taxon>
        <taxon>Micrococcales</taxon>
        <taxon>Microbacteriaceae</taxon>
        <taxon>Microbacterium</taxon>
    </lineage>
</organism>
<dbReference type="RefSeq" id="WP_052009415.1">
    <property type="nucleotide sequence ID" value="NZ_JFYO01000004.1"/>
</dbReference>
<dbReference type="AlphaFoldDB" id="A0A031FV04"/>
<dbReference type="eggNOG" id="ENOG50345XR">
    <property type="taxonomic scope" value="Bacteria"/>
</dbReference>
<accession>A0A031FV04</accession>
<name>A0A031FV04_9MICO</name>
<evidence type="ECO:0008006" key="3">
    <source>
        <dbReference type="Google" id="ProtNLM"/>
    </source>
</evidence>
<dbReference type="PATRIC" id="fig|273677.3.peg.1386"/>
<proteinExistence type="predicted"/>
<comment type="caution">
    <text evidence="1">The sequence shown here is derived from an EMBL/GenBank/DDBJ whole genome shotgun (WGS) entry which is preliminary data.</text>
</comment>